<name>U4L5W8_PYROM</name>
<organism evidence="1 2">
    <name type="scientific">Pyronema omphalodes (strain CBS 100304)</name>
    <name type="common">Pyronema confluens</name>
    <dbReference type="NCBI Taxonomy" id="1076935"/>
    <lineage>
        <taxon>Eukaryota</taxon>
        <taxon>Fungi</taxon>
        <taxon>Dikarya</taxon>
        <taxon>Ascomycota</taxon>
        <taxon>Pezizomycotina</taxon>
        <taxon>Pezizomycetes</taxon>
        <taxon>Pezizales</taxon>
        <taxon>Pyronemataceae</taxon>
        <taxon>Pyronema</taxon>
    </lineage>
</organism>
<reference evidence="1 2" key="1">
    <citation type="journal article" date="2013" name="PLoS Genet.">
        <title>The genome and development-dependent transcriptomes of Pyronema confluens: a window into fungal evolution.</title>
        <authorList>
            <person name="Traeger S."/>
            <person name="Altegoer F."/>
            <person name="Freitag M."/>
            <person name="Gabaldon T."/>
            <person name="Kempken F."/>
            <person name="Kumar A."/>
            <person name="Marcet-Houben M."/>
            <person name="Poggeler S."/>
            <person name="Stajich J.E."/>
            <person name="Nowrousian M."/>
        </authorList>
    </citation>
    <scope>NUCLEOTIDE SEQUENCE [LARGE SCALE GENOMIC DNA]</scope>
    <source>
        <strain evidence="2">CBS 100304</strain>
        <tissue evidence="1">Vegetative mycelium</tissue>
    </source>
</reference>
<keyword evidence="2" id="KW-1185">Reference proteome</keyword>
<sequence>MRCSRSRNQFYVN</sequence>
<accession>U4L5W8</accession>
<protein>
    <submittedName>
        <fullName evidence="1">Uncharacterized protein</fullName>
    </submittedName>
</protein>
<evidence type="ECO:0000313" key="1">
    <source>
        <dbReference type="EMBL" id="CCX05405.1"/>
    </source>
</evidence>
<dbReference type="Proteomes" id="UP000018144">
    <property type="component" value="Unassembled WGS sequence"/>
</dbReference>
<proteinExistence type="predicted"/>
<dbReference type="EMBL" id="HF935253">
    <property type="protein sequence ID" value="CCX05405.1"/>
    <property type="molecule type" value="Genomic_DNA"/>
</dbReference>
<evidence type="ECO:0000313" key="2">
    <source>
        <dbReference type="Proteomes" id="UP000018144"/>
    </source>
</evidence>
<gene>
    <name evidence="1" type="ORF">PCON_04992</name>
</gene>